<keyword evidence="4" id="KW-0756">Sterol biosynthesis</keyword>
<keyword evidence="4" id="KW-0444">Lipid biosynthesis</keyword>
<dbReference type="Pfam" id="PF00368">
    <property type="entry name" value="HMG-CoA_red"/>
    <property type="match status" value="1"/>
</dbReference>
<dbReference type="PROSITE" id="PS50065">
    <property type="entry name" value="HMG_COA_REDUCTASE_4"/>
    <property type="match status" value="1"/>
</dbReference>
<dbReference type="InterPro" id="IPR002202">
    <property type="entry name" value="HMG_CoA_Rdtase"/>
</dbReference>
<dbReference type="PANTHER" id="PTHR10572:SF24">
    <property type="entry name" value="3-HYDROXY-3-METHYLGLUTARYL-COENZYME A REDUCTASE"/>
    <property type="match status" value="1"/>
</dbReference>
<dbReference type="InterPro" id="IPR023074">
    <property type="entry name" value="HMG_CoA_Rdtase_cat_sf"/>
</dbReference>
<dbReference type="GO" id="GO:0016126">
    <property type="term" value="P:sterol biosynthetic process"/>
    <property type="evidence" value="ECO:0007669"/>
    <property type="project" value="UniProtKB-KW"/>
</dbReference>
<sequence>MAYFHNEAFRTFLRDLGHRKKDSQDLSDIRIENCVGFVKVPLGIAGPLQVHGPDFQSDQAFAPLATTEAALIASCSRGCKAFNLCGGLQFDILGDGMSRAPVFSFDTPKEAIAFARSVPDWQPEFAQAAESTSRHLRLQKMTPHIIGSSVHLYLNYQCGDAAGQNMVTIATQRGCDKLLEKLVGGPHKVKHAMIEGQLAADKKPAWGNVKARRGVEVIAWGSLSDEICESILGCTSIALYSMCKTLKEGGIRNGQFGDNINTANIIAAIFVATGQDAGSVAEASWTHLVPEYDHATKDLKLSLYCPSLPVGVVGGGTGYDSQKECLKLMDCLGSGKKWRLAGLIASFALALEISTGAAIANNTFSESHQRLARSVKPPPQAKL</sequence>
<keyword evidence="4" id="KW-0443">Lipid metabolism</keyword>
<dbReference type="EC" id="1.1.1.34" evidence="2"/>
<keyword evidence="4" id="KW-1207">Sterol metabolism</keyword>
<dbReference type="Gene3D" id="3.30.70.420">
    <property type="entry name" value="Hydroxymethylglutaryl-CoA reductase, class I/II, NAD/NADP-binding domain"/>
    <property type="match status" value="1"/>
</dbReference>
<dbReference type="GO" id="GO:0004420">
    <property type="term" value="F:hydroxymethylglutaryl-CoA reductase (NADPH) activity"/>
    <property type="evidence" value="ECO:0007669"/>
    <property type="project" value="UniProtKB-EC"/>
</dbReference>
<evidence type="ECO:0000256" key="3">
    <source>
        <dbReference type="ARBA" id="ARBA00023002"/>
    </source>
</evidence>
<dbReference type="EMBL" id="KZ825179">
    <property type="protein sequence ID" value="PYI15753.1"/>
    <property type="molecule type" value="Genomic_DNA"/>
</dbReference>
<dbReference type="PANTHER" id="PTHR10572">
    <property type="entry name" value="3-HYDROXY-3-METHYLGLUTARYL-COENZYME A REDUCTASE"/>
    <property type="match status" value="1"/>
</dbReference>
<evidence type="ECO:0000313" key="6">
    <source>
        <dbReference type="Proteomes" id="UP000249829"/>
    </source>
</evidence>
<dbReference type="PRINTS" id="PR00071">
    <property type="entry name" value="HMGCOARDTASE"/>
</dbReference>
<dbReference type="Gene3D" id="3.90.770.10">
    <property type="entry name" value="3-hydroxy-3-methylglutaryl-coenzyme A Reductase, Chain A, domain 2"/>
    <property type="match status" value="1"/>
</dbReference>
<organism evidence="5 6">
    <name type="scientific">Aspergillus violaceofuscus (strain CBS 115571)</name>
    <dbReference type="NCBI Taxonomy" id="1450538"/>
    <lineage>
        <taxon>Eukaryota</taxon>
        <taxon>Fungi</taxon>
        <taxon>Dikarya</taxon>
        <taxon>Ascomycota</taxon>
        <taxon>Pezizomycotina</taxon>
        <taxon>Eurotiomycetes</taxon>
        <taxon>Eurotiomycetidae</taxon>
        <taxon>Eurotiales</taxon>
        <taxon>Aspergillaceae</taxon>
        <taxon>Aspergillus</taxon>
    </lineage>
</organism>
<dbReference type="InterPro" id="IPR009029">
    <property type="entry name" value="HMG_CoA_Rdtase_sub-bd_dom_sf"/>
</dbReference>
<evidence type="ECO:0000256" key="1">
    <source>
        <dbReference type="ARBA" id="ARBA00007661"/>
    </source>
</evidence>
<dbReference type="STRING" id="1450538.A0A2V5H4H8"/>
<protein>
    <recommendedName>
        <fullName evidence="2">hydroxymethylglutaryl-CoA reductase (NADPH)</fullName>
        <ecNumber evidence="2">1.1.1.34</ecNumber>
    </recommendedName>
</protein>
<dbReference type="SUPFAM" id="SSF56542">
    <property type="entry name" value="Substrate-binding domain of HMG-CoA reductase"/>
    <property type="match status" value="1"/>
</dbReference>
<dbReference type="InterPro" id="IPR009023">
    <property type="entry name" value="HMG_CoA_Rdtase_NAD(P)-bd_sf"/>
</dbReference>
<dbReference type="OMA" id="HLVPEYD"/>
<dbReference type="PROSITE" id="PS00318">
    <property type="entry name" value="HMG_COA_REDUCTASE_2"/>
    <property type="match status" value="1"/>
</dbReference>
<name>A0A2V5H4H8_ASPV1</name>
<evidence type="ECO:0000256" key="4">
    <source>
        <dbReference type="ARBA" id="ARBA00023011"/>
    </source>
</evidence>
<accession>A0A2V5H4H8</accession>
<dbReference type="AlphaFoldDB" id="A0A2V5H4H8"/>
<keyword evidence="4" id="KW-0753">Steroid metabolism</keyword>
<proteinExistence type="inferred from homology"/>
<dbReference type="GO" id="GO:0015936">
    <property type="term" value="P:coenzyme A metabolic process"/>
    <property type="evidence" value="ECO:0007669"/>
    <property type="project" value="InterPro"/>
</dbReference>
<evidence type="ECO:0000313" key="5">
    <source>
        <dbReference type="EMBL" id="PYI15753.1"/>
    </source>
</evidence>
<dbReference type="InterPro" id="IPR023076">
    <property type="entry name" value="HMG_CoA_Rdtase_CS"/>
</dbReference>
<keyword evidence="4" id="KW-0752">Steroid biosynthesis</keyword>
<gene>
    <name evidence="5" type="ORF">BO99DRAFT_467049</name>
</gene>
<keyword evidence="6" id="KW-1185">Reference proteome</keyword>
<evidence type="ECO:0000256" key="2">
    <source>
        <dbReference type="ARBA" id="ARBA00012999"/>
    </source>
</evidence>
<keyword evidence="3" id="KW-0560">Oxidoreductase</keyword>
<comment type="similarity">
    <text evidence="1">Belongs to the HMG-CoA reductase family.</text>
</comment>
<reference evidence="5 6" key="1">
    <citation type="submission" date="2018-02" db="EMBL/GenBank/DDBJ databases">
        <title>The genomes of Aspergillus section Nigri reveals drivers in fungal speciation.</title>
        <authorList>
            <consortium name="DOE Joint Genome Institute"/>
            <person name="Vesth T.C."/>
            <person name="Nybo J."/>
            <person name="Theobald S."/>
            <person name="Brandl J."/>
            <person name="Frisvad J.C."/>
            <person name="Nielsen K.F."/>
            <person name="Lyhne E.K."/>
            <person name="Kogle M.E."/>
            <person name="Kuo A."/>
            <person name="Riley R."/>
            <person name="Clum A."/>
            <person name="Nolan M."/>
            <person name="Lipzen A."/>
            <person name="Salamov A."/>
            <person name="Henrissat B."/>
            <person name="Wiebenga A."/>
            <person name="De vries R.P."/>
            <person name="Grigoriev I.V."/>
            <person name="Mortensen U.H."/>
            <person name="Andersen M.R."/>
            <person name="Baker S.E."/>
        </authorList>
    </citation>
    <scope>NUCLEOTIDE SEQUENCE [LARGE SCALE GENOMIC DNA]</scope>
    <source>
        <strain evidence="5 6">CBS 115571</strain>
    </source>
</reference>
<dbReference type="SUPFAM" id="SSF55035">
    <property type="entry name" value="NAD-binding domain of HMG-CoA reductase"/>
    <property type="match status" value="1"/>
</dbReference>
<dbReference type="Proteomes" id="UP000249829">
    <property type="component" value="Unassembled WGS sequence"/>
</dbReference>